<sequence>MRKKAFKFLPFYLLFLLIIGQNFAQAQEKKVAPTSQELYNEIATMDTILFDAFNAKDMAKFKPLFAEDLEWYQDNGGLLSYETVFGNFEKMFKNENKLTRQLVKGSLEVHPIKDFGAIEIATHQFRHIENGKEEIGTFKFLAIWKKVDNQWKISRMISYDH</sequence>
<comment type="caution">
    <text evidence="3">The sequence shown here is derived from an EMBL/GenBank/DDBJ whole genome shotgun (WGS) entry which is preliminary data.</text>
</comment>
<organism evidence="3 4">
    <name type="scientific">Flavobacterium aquariorum</name>
    <dbReference type="NCBI Taxonomy" id="2217670"/>
    <lineage>
        <taxon>Bacteria</taxon>
        <taxon>Pseudomonadati</taxon>
        <taxon>Bacteroidota</taxon>
        <taxon>Flavobacteriia</taxon>
        <taxon>Flavobacteriales</taxon>
        <taxon>Flavobacteriaceae</taxon>
        <taxon>Flavobacterium</taxon>
    </lineage>
</organism>
<proteinExistence type="predicted"/>
<reference evidence="3 4" key="1">
    <citation type="submission" date="2018-06" db="EMBL/GenBank/DDBJ databases">
        <title>Flavobacterium sp IMCC34762, genome.</title>
        <authorList>
            <person name="Joung Y."/>
            <person name="Cho J."/>
            <person name="Song J."/>
        </authorList>
    </citation>
    <scope>NUCLEOTIDE SEQUENCE [LARGE SCALE GENOMIC DNA]</scope>
    <source>
        <strain evidence="3 4">IMCC34762</strain>
    </source>
</reference>
<dbReference type="Proteomes" id="UP000249177">
    <property type="component" value="Unassembled WGS sequence"/>
</dbReference>
<name>A0A2W7TS23_9FLAO</name>
<keyword evidence="1" id="KW-0732">Signal</keyword>
<evidence type="ECO:0000256" key="1">
    <source>
        <dbReference type="SAM" id="SignalP"/>
    </source>
</evidence>
<dbReference type="EMBL" id="QKXH01000010">
    <property type="protein sequence ID" value="PZX92424.1"/>
    <property type="molecule type" value="Genomic_DNA"/>
</dbReference>
<dbReference type="RefSeq" id="WP_111410931.1">
    <property type="nucleotide sequence ID" value="NZ_QKXH01000010.1"/>
</dbReference>
<gene>
    <name evidence="3" type="ORF">DOS84_14975</name>
</gene>
<evidence type="ECO:0000259" key="2">
    <source>
        <dbReference type="Pfam" id="PF14534"/>
    </source>
</evidence>
<dbReference type="SUPFAM" id="SSF54427">
    <property type="entry name" value="NTF2-like"/>
    <property type="match status" value="1"/>
</dbReference>
<dbReference type="InterPro" id="IPR027843">
    <property type="entry name" value="DUF4440"/>
</dbReference>
<evidence type="ECO:0000313" key="3">
    <source>
        <dbReference type="EMBL" id="PZX92424.1"/>
    </source>
</evidence>
<accession>A0A2W7TS23</accession>
<feature type="signal peptide" evidence="1">
    <location>
        <begin position="1"/>
        <end position="26"/>
    </location>
</feature>
<dbReference type="InterPro" id="IPR032710">
    <property type="entry name" value="NTF2-like_dom_sf"/>
</dbReference>
<dbReference type="Pfam" id="PF14534">
    <property type="entry name" value="DUF4440"/>
    <property type="match status" value="1"/>
</dbReference>
<dbReference type="OrthoDB" id="1357763at2"/>
<evidence type="ECO:0000313" key="4">
    <source>
        <dbReference type="Proteomes" id="UP000249177"/>
    </source>
</evidence>
<dbReference type="Gene3D" id="3.10.450.50">
    <property type="match status" value="1"/>
</dbReference>
<feature type="domain" description="DUF4440" evidence="2">
    <location>
        <begin position="42"/>
        <end position="153"/>
    </location>
</feature>
<feature type="chain" id="PRO_5015915428" evidence="1">
    <location>
        <begin position="27"/>
        <end position="161"/>
    </location>
</feature>
<keyword evidence="4" id="KW-1185">Reference proteome</keyword>
<dbReference type="AlphaFoldDB" id="A0A2W7TS23"/>
<protein>
    <submittedName>
        <fullName evidence="3">Nuclear transport factor 2 family protein</fullName>
    </submittedName>
</protein>